<dbReference type="GO" id="GO:0070813">
    <property type="term" value="P:hydrogen sulfide metabolic process"/>
    <property type="evidence" value="ECO:0007669"/>
    <property type="project" value="TreeGrafter"/>
</dbReference>
<name>A0A098LIK2_9BACT</name>
<dbReference type="CDD" id="cd07724">
    <property type="entry name" value="POD-like_MBL-fold"/>
    <property type="match status" value="1"/>
</dbReference>
<keyword evidence="4" id="KW-1185">Reference proteome</keyword>
<dbReference type="RefSeq" id="WP_045467198.1">
    <property type="nucleotide sequence ID" value="NZ_BBLT01000009.1"/>
</dbReference>
<dbReference type="CDD" id="cd00158">
    <property type="entry name" value="RHOD"/>
    <property type="match status" value="1"/>
</dbReference>
<feature type="domain" description="Rhodanese" evidence="2">
    <location>
        <begin position="264"/>
        <end position="312"/>
    </location>
</feature>
<dbReference type="SUPFAM" id="SSF56281">
    <property type="entry name" value="Metallo-hydrolase/oxidoreductase"/>
    <property type="match status" value="1"/>
</dbReference>
<sequence>MQIESFIDKGLAQLTYAIISEGEIALIDPARDPSPFIQLEVKHNAKIKAVIETHPHADFISSHAEFLMHQVKVYTSKLSDVNYEHTTFDDGDELKIGTIKLKAMNTPGHSPDSISVLLEDETGNPYAIFTGDTLFIGDVGRPDLRKTSEDSTTLKEKLAGKLYHSLHNKILKLPDHTIIYPAHGPGSLCGKSMSENLSDTLGNQKKENYALQPMSESEFIKLILDNQPFIPKYFSYDVIINKLGAPKLSESLDKVNYLNSINEIPNGSLIVDTRSSDQFKTGHNKEAINIPDGTKFETWLGSIINPDETFYLIANDNGALRNLLYKTAKIGYESKISGVLVIQEPSGSKSEKIDAEEVIKAEDQYTIVDVRDVNEVSSQKIFSNSINIPLNKLRENIQLIPSGKPVAVHCSGGYRSAIASSLLEHAQVHKVYDISESIKSIEELQKNT</sequence>
<dbReference type="GO" id="GO:0016740">
    <property type="term" value="F:transferase activity"/>
    <property type="evidence" value="ECO:0007669"/>
    <property type="project" value="UniProtKB-KW"/>
</dbReference>
<dbReference type="Gene3D" id="3.60.15.10">
    <property type="entry name" value="Ribonuclease Z/Hydroxyacylglutathione hydrolase-like"/>
    <property type="match status" value="1"/>
</dbReference>
<dbReference type="eggNOG" id="COG0607">
    <property type="taxonomic scope" value="Bacteria"/>
</dbReference>
<dbReference type="InterPro" id="IPR001763">
    <property type="entry name" value="Rhodanese-like_dom"/>
</dbReference>
<gene>
    <name evidence="3" type="ORF">MYP_3990</name>
</gene>
<dbReference type="SMART" id="SM00450">
    <property type="entry name" value="RHOD"/>
    <property type="match status" value="1"/>
</dbReference>
<keyword evidence="3" id="KW-0808">Transferase</keyword>
<proteinExistence type="predicted"/>
<dbReference type="SMART" id="SM00849">
    <property type="entry name" value="Lactamase_B"/>
    <property type="match status" value="1"/>
</dbReference>
<dbReference type="AlphaFoldDB" id="A0A098LIK2"/>
<dbReference type="InterPro" id="IPR036873">
    <property type="entry name" value="Rhodanese-like_dom_sf"/>
</dbReference>
<dbReference type="InterPro" id="IPR051682">
    <property type="entry name" value="Mito_Persulfide_Diox"/>
</dbReference>
<dbReference type="Gene3D" id="3.40.250.10">
    <property type="entry name" value="Rhodanese-like domain"/>
    <property type="match status" value="2"/>
</dbReference>
<comment type="caution">
    <text evidence="3">The sequence shown here is derived from an EMBL/GenBank/DDBJ whole genome shotgun (WGS) entry which is preliminary data.</text>
</comment>
<dbReference type="InterPro" id="IPR001279">
    <property type="entry name" value="Metallo-B-lactamas"/>
</dbReference>
<protein>
    <submittedName>
        <fullName evidence="3">Sulfurtransferase</fullName>
    </submittedName>
</protein>
<evidence type="ECO:0000313" key="3">
    <source>
        <dbReference type="EMBL" id="GAL86760.1"/>
    </source>
</evidence>
<dbReference type="GO" id="GO:0046872">
    <property type="term" value="F:metal ion binding"/>
    <property type="evidence" value="ECO:0007669"/>
    <property type="project" value="UniProtKB-KW"/>
</dbReference>
<dbReference type="Pfam" id="PF00753">
    <property type="entry name" value="Lactamase_B"/>
    <property type="match status" value="1"/>
</dbReference>
<accession>A0A098LIK2</accession>
<dbReference type="SUPFAM" id="SSF52821">
    <property type="entry name" value="Rhodanese/Cell cycle control phosphatase"/>
    <property type="match status" value="2"/>
</dbReference>
<dbReference type="EMBL" id="BBLT01000009">
    <property type="protein sequence ID" value="GAL86760.1"/>
    <property type="molecule type" value="Genomic_DNA"/>
</dbReference>
<dbReference type="PANTHER" id="PTHR43084:SF1">
    <property type="entry name" value="PERSULFIDE DIOXYGENASE ETHE1, MITOCHONDRIAL"/>
    <property type="match status" value="1"/>
</dbReference>
<dbReference type="OrthoDB" id="9784009at2"/>
<reference evidence="3 4" key="1">
    <citation type="submission" date="2014-09" db="EMBL/GenBank/DDBJ databases">
        <title>Sporocytophaga myxococcoides PG-01 genome sequencing.</title>
        <authorList>
            <person name="Liu L."/>
            <person name="Gao P.J."/>
            <person name="Chen G.J."/>
            <person name="Wang L.S."/>
        </authorList>
    </citation>
    <scope>NUCLEOTIDE SEQUENCE [LARGE SCALE GENOMIC DNA]</scope>
    <source>
        <strain evidence="3 4">PG-01</strain>
    </source>
</reference>
<feature type="domain" description="Rhodanese" evidence="2">
    <location>
        <begin position="361"/>
        <end position="446"/>
    </location>
</feature>
<dbReference type="GO" id="GO:0050313">
    <property type="term" value="F:sulfur dioxygenase activity"/>
    <property type="evidence" value="ECO:0007669"/>
    <property type="project" value="InterPro"/>
</dbReference>
<keyword evidence="1" id="KW-0479">Metal-binding</keyword>
<dbReference type="PROSITE" id="PS50206">
    <property type="entry name" value="RHODANESE_3"/>
    <property type="match status" value="2"/>
</dbReference>
<dbReference type="GO" id="GO:0006749">
    <property type="term" value="P:glutathione metabolic process"/>
    <property type="evidence" value="ECO:0007669"/>
    <property type="project" value="InterPro"/>
</dbReference>
<dbReference type="eggNOG" id="COG0491">
    <property type="taxonomic scope" value="Bacteria"/>
</dbReference>
<dbReference type="PANTHER" id="PTHR43084">
    <property type="entry name" value="PERSULFIDE DIOXYGENASE ETHE1"/>
    <property type="match status" value="1"/>
</dbReference>
<dbReference type="InterPro" id="IPR036866">
    <property type="entry name" value="RibonucZ/Hydroxyglut_hydro"/>
</dbReference>
<dbReference type="InterPro" id="IPR044528">
    <property type="entry name" value="POD-like_MBL-fold"/>
</dbReference>
<dbReference type="STRING" id="153721.MYP_3990"/>
<evidence type="ECO:0000256" key="1">
    <source>
        <dbReference type="ARBA" id="ARBA00022723"/>
    </source>
</evidence>
<dbReference type="FunFam" id="3.60.15.10:FF:000030">
    <property type="entry name" value="Metallo-beta-lactamase family protein"/>
    <property type="match status" value="1"/>
</dbReference>
<organism evidence="3 4">
    <name type="scientific">Sporocytophaga myxococcoides</name>
    <dbReference type="NCBI Taxonomy" id="153721"/>
    <lineage>
        <taxon>Bacteria</taxon>
        <taxon>Pseudomonadati</taxon>
        <taxon>Bacteroidota</taxon>
        <taxon>Cytophagia</taxon>
        <taxon>Cytophagales</taxon>
        <taxon>Cytophagaceae</taxon>
        <taxon>Sporocytophaga</taxon>
    </lineage>
</organism>
<dbReference type="Proteomes" id="UP000030185">
    <property type="component" value="Unassembled WGS sequence"/>
</dbReference>
<evidence type="ECO:0000259" key="2">
    <source>
        <dbReference type="PROSITE" id="PS50206"/>
    </source>
</evidence>
<evidence type="ECO:0000313" key="4">
    <source>
        <dbReference type="Proteomes" id="UP000030185"/>
    </source>
</evidence>
<dbReference type="Pfam" id="PF00581">
    <property type="entry name" value="Rhodanese"/>
    <property type="match status" value="2"/>
</dbReference>